<organism evidence="1 2">
    <name type="scientific">Smallanthus sonchifolius</name>
    <dbReference type="NCBI Taxonomy" id="185202"/>
    <lineage>
        <taxon>Eukaryota</taxon>
        <taxon>Viridiplantae</taxon>
        <taxon>Streptophyta</taxon>
        <taxon>Embryophyta</taxon>
        <taxon>Tracheophyta</taxon>
        <taxon>Spermatophyta</taxon>
        <taxon>Magnoliopsida</taxon>
        <taxon>eudicotyledons</taxon>
        <taxon>Gunneridae</taxon>
        <taxon>Pentapetalae</taxon>
        <taxon>asterids</taxon>
        <taxon>campanulids</taxon>
        <taxon>Asterales</taxon>
        <taxon>Asteraceae</taxon>
        <taxon>Asteroideae</taxon>
        <taxon>Heliantheae alliance</taxon>
        <taxon>Millerieae</taxon>
        <taxon>Smallanthus</taxon>
    </lineage>
</organism>
<reference evidence="1 2" key="2">
    <citation type="journal article" date="2022" name="Mol. Ecol. Resour.">
        <title>The genomes of chicory, endive, great burdock and yacon provide insights into Asteraceae paleo-polyploidization history and plant inulin production.</title>
        <authorList>
            <person name="Fan W."/>
            <person name="Wang S."/>
            <person name="Wang H."/>
            <person name="Wang A."/>
            <person name="Jiang F."/>
            <person name="Liu H."/>
            <person name="Zhao H."/>
            <person name="Xu D."/>
            <person name="Zhang Y."/>
        </authorList>
    </citation>
    <scope>NUCLEOTIDE SEQUENCE [LARGE SCALE GENOMIC DNA]</scope>
    <source>
        <strain evidence="2">cv. Yunnan</strain>
        <tissue evidence="1">Leaves</tissue>
    </source>
</reference>
<proteinExistence type="predicted"/>
<sequence length="279" mass="30765">MTGESKIVTKDDKSPFLMSGCKVADGYGTMLAASVGINTEWGLLMASISQDNGEETPLQVRLNGVATFIGIVGLVVVVSVLVILLARFFTRQTEDEKDNVEFIAGKTSPGNAVDGAIKIFTDAVTIVVTVLEGLPLAVTLTVAKMLRLESSIFRSTFYKPAAKSNFPILKFMYTGKEMCCCWGKYDQVFKPSKLQGNVDFHLFKAGVEPKWGDPECANGGKRTITSSRKPTLETMWLETVYISPLFNLCISVLSFLTLCLCIHWVSCKHLELLNFIFCW</sequence>
<keyword evidence="2" id="KW-1185">Reference proteome</keyword>
<comment type="caution">
    <text evidence="1">The sequence shown here is derived from an EMBL/GenBank/DDBJ whole genome shotgun (WGS) entry which is preliminary data.</text>
</comment>
<accession>A0ACB9JIG1</accession>
<dbReference type="Proteomes" id="UP001056120">
    <property type="component" value="Linkage Group LG04"/>
</dbReference>
<name>A0ACB9JIG1_9ASTR</name>
<reference evidence="2" key="1">
    <citation type="journal article" date="2022" name="Mol. Ecol. Resour.">
        <title>The genomes of chicory, endive, great burdock and yacon provide insights into Asteraceae palaeo-polyploidization history and plant inulin production.</title>
        <authorList>
            <person name="Fan W."/>
            <person name="Wang S."/>
            <person name="Wang H."/>
            <person name="Wang A."/>
            <person name="Jiang F."/>
            <person name="Liu H."/>
            <person name="Zhao H."/>
            <person name="Xu D."/>
            <person name="Zhang Y."/>
        </authorList>
    </citation>
    <scope>NUCLEOTIDE SEQUENCE [LARGE SCALE GENOMIC DNA]</scope>
    <source>
        <strain evidence="2">cv. Yunnan</strain>
    </source>
</reference>
<evidence type="ECO:0000313" key="2">
    <source>
        <dbReference type="Proteomes" id="UP001056120"/>
    </source>
</evidence>
<evidence type="ECO:0000313" key="1">
    <source>
        <dbReference type="EMBL" id="KAI3819733.1"/>
    </source>
</evidence>
<dbReference type="EMBL" id="CM042021">
    <property type="protein sequence ID" value="KAI3819733.1"/>
    <property type="molecule type" value="Genomic_DNA"/>
</dbReference>
<gene>
    <name evidence="1" type="ORF">L1987_13581</name>
</gene>
<protein>
    <submittedName>
        <fullName evidence="1">Uncharacterized protein</fullName>
    </submittedName>
</protein>